<keyword evidence="3" id="KW-1185">Reference proteome</keyword>
<dbReference type="EMBL" id="WHPF01000009">
    <property type="protein sequence ID" value="NNV56459.1"/>
    <property type="molecule type" value="Genomic_DNA"/>
</dbReference>
<sequence>MRKLALILLLLVSTNLWAQNRLSEYNQIGWYALFITPKISNKVSAHIEYQWRREAWIKNWQQSLPRVGINYKVNNNITLQAGYAWIFTYPYGNTTLAAIPKTFPEHRLYQQITVSRPVGKTNLSHRLRLEERWLGKYTNINSTKPDEWVYVNRIRYMPRLDIPFNKKLYAAAYDEILIGFGKKVGENIFDQNRMAFMLGYKWDKHIRTEAGYLNQTLQLGREINNKNLFQHNNGLVINTYLTL</sequence>
<proteinExistence type="predicted"/>
<dbReference type="Pfam" id="PF10677">
    <property type="entry name" value="DUF2490"/>
    <property type="match status" value="1"/>
</dbReference>
<dbReference type="RefSeq" id="WP_171608403.1">
    <property type="nucleotide sequence ID" value="NZ_WHPF01000009.1"/>
</dbReference>
<comment type="caution">
    <text evidence="2">The sequence shown here is derived from an EMBL/GenBank/DDBJ whole genome shotgun (WGS) entry which is preliminary data.</text>
</comment>
<protein>
    <submittedName>
        <fullName evidence="2">DUF2490 domain-containing protein</fullName>
    </submittedName>
</protein>
<dbReference type="InterPro" id="IPR019619">
    <property type="entry name" value="DUF2490"/>
</dbReference>
<dbReference type="Proteomes" id="UP000598971">
    <property type="component" value="Unassembled WGS sequence"/>
</dbReference>
<feature type="chain" id="PRO_5035247327" evidence="1">
    <location>
        <begin position="19"/>
        <end position="243"/>
    </location>
</feature>
<evidence type="ECO:0000256" key="1">
    <source>
        <dbReference type="SAM" id="SignalP"/>
    </source>
</evidence>
<feature type="signal peptide" evidence="1">
    <location>
        <begin position="1"/>
        <end position="18"/>
    </location>
</feature>
<dbReference type="AlphaFoldDB" id="A0A8J8FHH6"/>
<name>A0A8J8FHH6_9BACT</name>
<organism evidence="2 3">
    <name type="scientific">Limnovirga soli</name>
    <dbReference type="NCBI Taxonomy" id="2656915"/>
    <lineage>
        <taxon>Bacteria</taxon>
        <taxon>Pseudomonadati</taxon>
        <taxon>Bacteroidota</taxon>
        <taxon>Chitinophagia</taxon>
        <taxon>Chitinophagales</taxon>
        <taxon>Chitinophagaceae</taxon>
        <taxon>Limnovirga</taxon>
    </lineage>
</organism>
<gene>
    <name evidence="2" type="ORF">GD597_13390</name>
</gene>
<reference evidence="2" key="1">
    <citation type="submission" date="2019-10" db="EMBL/GenBank/DDBJ databases">
        <title>Draft genome sequence of Panacibacter sp. KCS-6.</title>
        <authorList>
            <person name="Yim K.J."/>
        </authorList>
    </citation>
    <scope>NUCLEOTIDE SEQUENCE</scope>
    <source>
        <strain evidence="2">KCS-6</strain>
    </source>
</reference>
<accession>A0A8J8FHH6</accession>
<keyword evidence="1" id="KW-0732">Signal</keyword>
<evidence type="ECO:0000313" key="2">
    <source>
        <dbReference type="EMBL" id="NNV56459.1"/>
    </source>
</evidence>
<evidence type="ECO:0000313" key="3">
    <source>
        <dbReference type="Proteomes" id="UP000598971"/>
    </source>
</evidence>